<evidence type="ECO:0000313" key="8">
    <source>
        <dbReference type="Proteomes" id="UP000274822"/>
    </source>
</evidence>
<proteinExistence type="predicted"/>
<feature type="domain" description="F-BAR" evidence="6">
    <location>
        <begin position="211"/>
        <end position="488"/>
    </location>
</feature>
<dbReference type="PROSITE" id="PS51741">
    <property type="entry name" value="F_BAR"/>
    <property type="match status" value="1"/>
</dbReference>
<keyword evidence="8" id="KW-1185">Reference proteome</keyword>
<dbReference type="GO" id="GO:0005096">
    <property type="term" value="F:GTPase activator activity"/>
    <property type="evidence" value="ECO:0007669"/>
    <property type="project" value="UniProtKB-KW"/>
</dbReference>
<evidence type="ECO:0000256" key="1">
    <source>
        <dbReference type="ARBA" id="ARBA00022468"/>
    </source>
</evidence>
<reference evidence="7 8" key="1">
    <citation type="journal article" date="2018" name="New Phytol.">
        <title>Phylogenomics of Endogonaceae and evolution of mycorrhizas within Mucoromycota.</title>
        <authorList>
            <person name="Chang Y."/>
            <person name="Desiro A."/>
            <person name="Na H."/>
            <person name="Sandor L."/>
            <person name="Lipzen A."/>
            <person name="Clum A."/>
            <person name="Barry K."/>
            <person name="Grigoriev I.V."/>
            <person name="Martin F.M."/>
            <person name="Stajich J.E."/>
            <person name="Smith M.E."/>
            <person name="Bonito G."/>
            <person name="Spatafora J.W."/>
        </authorList>
    </citation>
    <scope>NUCLEOTIDE SEQUENCE [LARGE SCALE GENOMIC DNA]</scope>
    <source>
        <strain evidence="7 8">AD002</strain>
    </source>
</reference>
<comment type="caution">
    <text evidence="7">The sequence shown here is derived from an EMBL/GenBank/DDBJ whole genome shotgun (WGS) entry which is preliminary data.</text>
</comment>
<evidence type="ECO:0000256" key="2">
    <source>
        <dbReference type="PROSITE-ProRule" id="PRU01077"/>
    </source>
</evidence>
<dbReference type="InterPro" id="IPR001060">
    <property type="entry name" value="FCH_dom"/>
</dbReference>
<dbReference type="GO" id="GO:0005737">
    <property type="term" value="C:cytoplasm"/>
    <property type="evidence" value="ECO:0007669"/>
    <property type="project" value="TreeGrafter"/>
</dbReference>
<dbReference type="InterPro" id="IPR050729">
    <property type="entry name" value="Rho-GAP"/>
</dbReference>
<dbReference type="EMBL" id="RBNJ01003706">
    <property type="protein sequence ID" value="RUS30609.1"/>
    <property type="molecule type" value="Genomic_DNA"/>
</dbReference>
<dbReference type="SMART" id="SM00324">
    <property type="entry name" value="RhoGAP"/>
    <property type="match status" value="1"/>
</dbReference>
<dbReference type="Proteomes" id="UP000274822">
    <property type="component" value="Unassembled WGS sequence"/>
</dbReference>
<dbReference type="SUPFAM" id="SSF103657">
    <property type="entry name" value="BAR/IMD domain-like"/>
    <property type="match status" value="1"/>
</dbReference>
<protein>
    <recommendedName>
        <fullName evidence="9">Rho GTPase activation protein</fullName>
    </recommendedName>
</protein>
<evidence type="ECO:0008006" key="9">
    <source>
        <dbReference type="Google" id="ProtNLM"/>
    </source>
</evidence>
<organism evidence="7 8">
    <name type="scientific">Jimgerdemannia flammicorona</name>
    <dbReference type="NCBI Taxonomy" id="994334"/>
    <lineage>
        <taxon>Eukaryota</taxon>
        <taxon>Fungi</taxon>
        <taxon>Fungi incertae sedis</taxon>
        <taxon>Mucoromycota</taxon>
        <taxon>Mucoromycotina</taxon>
        <taxon>Endogonomycetes</taxon>
        <taxon>Endogonales</taxon>
        <taxon>Endogonaceae</taxon>
        <taxon>Jimgerdemannia</taxon>
    </lineage>
</organism>
<dbReference type="InterPro" id="IPR027267">
    <property type="entry name" value="AH/BAR_dom_sf"/>
</dbReference>
<evidence type="ECO:0000259" key="6">
    <source>
        <dbReference type="PROSITE" id="PS51741"/>
    </source>
</evidence>
<keyword evidence="1" id="KW-0343">GTPase activation</keyword>
<dbReference type="InterPro" id="IPR000198">
    <property type="entry name" value="RhoGAP_dom"/>
</dbReference>
<dbReference type="Pfam" id="PF00611">
    <property type="entry name" value="FCH"/>
    <property type="match status" value="1"/>
</dbReference>
<dbReference type="Gene3D" id="1.10.555.10">
    <property type="entry name" value="Rho GTPase activation protein"/>
    <property type="match status" value="1"/>
</dbReference>
<dbReference type="InterPro" id="IPR031160">
    <property type="entry name" value="F_BAR_dom"/>
</dbReference>
<evidence type="ECO:0000256" key="3">
    <source>
        <dbReference type="SAM" id="Coils"/>
    </source>
</evidence>
<feature type="coiled-coil region" evidence="3">
    <location>
        <begin position="337"/>
        <end position="364"/>
    </location>
</feature>
<keyword evidence="2 3" id="KW-0175">Coiled coil</keyword>
<feature type="domain" description="Rho-GAP" evidence="5">
    <location>
        <begin position="554"/>
        <end position="752"/>
    </location>
</feature>
<evidence type="ECO:0000313" key="7">
    <source>
        <dbReference type="EMBL" id="RUS30609.1"/>
    </source>
</evidence>
<accession>A0A433QLG6</accession>
<evidence type="ECO:0000256" key="4">
    <source>
        <dbReference type="SAM" id="MobiDB-lite"/>
    </source>
</evidence>
<feature type="region of interest" description="Disordered" evidence="4">
    <location>
        <begin position="137"/>
        <end position="181"/>
    </location>
</feature>
<dbReference type="Gene3D" id="1.20.1270.60">
    <property type="entry name" value="Arfaptin homology (AH) domain/BAR domain"/>
    <property type="match status" value="1"/>
</dbReference>
<dbReference type="PANTHER" id="PTHR23176:SF134">
    <property type="entry name" value="RHO-TYPE GTPASE-ACTIVATING PROTEIN"/>
    <property type="match status" value="1"/>
</dbReference>
<evidence type="ECO:0000259" key="5">
    <source>
        <dbReference type="PROSITE" id="PS50238"/>
    </source>
</evidence>
<dbReference type="AlphaFoldDB" id="A0A433QLG6"/>
<dbReference type="PROSITE" id="PS50238">
    <property type="entry name" value="RHOGAP"/>
    <property type="match status" value="1"/>
</dbReference>
<dbReference type="SUPFAM" id="SSF48350">
    <property type="entry name" value="GTPase activation domain, GAP"/>
    <property type="match status" value="1"/>
</dbReference>
<sequence length="757" mass="85472">MLSDRHKDTLPHRRLIRRLLQQTPKSPFSISGPIPIAPSATTTKSLFQLTSQSPPQLPAADSFRLPPLDLSFSTSTYSKYSKTSTVAAADRNSSVPRRRVSIGATFKSSNRIYCPPPLVPVAEVTYNYSLGGVAMSPSRDHGDMNGHGHGHDSDRVGDRYSESTDDRTMFEERGSTEGAGEMDTETRELVMYLTDLDWVYSMVKEANSIHPLTVFHLQCGLQCLLDKVKQDMHQVKDAVLFLKKRAAIEEEYARAMIKLSQMTAETFDKTHPKSGTYGDAWTSMLKVHETVGEQRLKFAADILEVSDDMNLLFKDTERSRKQVGAKACRDMLMKETGMKHEKNLQDAEIALDKAKSKYEMHSEEWERSILQKNNDPLHRPKKGLFNQAKTPQQLERQEEDARMKAAISNENYKSQLAATNQARHDYFHSHLPKILSILKETGDECAVALRYHLSRYAYVFEQAVVADGFRLGLVEYRHLRDSICMLTLASMLMTLGGGLRSLAERINKDVDLKDFVKSYGGRVGRVQGGEIPYREYNMSSTAQTVINARPLFGIDLGHQMERDNEEIPTILIKCAQAVEQYGMTTQGIYRISGTNTQIQKLRGLIDRGIEQVDLNTDEYISDINNVTSILKLWFRELPDPLFPKATYNEFIRAAKIEDEARRVNELHAAVNRLPDPNYATLKFLMCHLDRVQAGQRHNKMGVPNLAIVFGPTLMGGDQGASSGVPADASKLADMHWQVKVVETILENYRLIFEPDDE</sequence>
<feature type="compositionally biased region" description="Basic and acidic residues" evidence="4">
    <location>
        <begin position="138"/>
        <end position="175"/>
    </location>
</feature>
<dbReference type="PANTHER" id="PTHR23176">
    <property type="entry name" value="RHO/RAC/CDC GTPASE-ACTIVATING PROTEIN"/>
    <property type="match status" value="1"/>
</dbReference>
<gene>
    <name evidence="7" type="ORF">BC938DRAFT_479167</name>
</gene>
<dbReference type="InterPro" id="IPR008936">
    <property type="entry name" value="Rho_GTPase_activation_prot"/>
</dbReference>
<name>A0A433QLG6_9FUNG</name>
<dbReference type="GO" id="GO:0007165">
    <property type="term" value="P:signal transduction"/>
    <property type="evidence" value="ECO:0007669"/>
    <property type="project" value="InterPro"/>
</dbReference>
<dbReference type="Pfam" id="PF00620">
    <property type="entry name" value="RhoGAP"/>
    <property type="match status" value="1"/>
</dbReference>
<dbReference type="SMART" id="SM00055">
    <property type="entry name" value="FCH"/>
    <property type="match status" value="1"/>
</dbReference>